<feature type="region of interest" description="Disordered" evidence="2">
    <location>
        <begin position="347"/>
        <end position="368"/>
    </location>
</feature>
<dbReference type="GO" id="GO:0015562">
    <property type="term" value="F:efflux transmembrane transporter activity"/>
    <property type="evidence" value="ECO:0007669"/>
    <property type="project" value="TreeGrafter"/>
</dbReference>
<dbReference type="InterPro" id="IPR006143">
    <property type="entry name" value="RND_pump_MFP"/>
</dbReference>
<dbReference type="InterPro" id="IPR058792">
    <property type="entry name" value="Beta-barrel_RND_2"/>
</dbReference>
<dbReference type="Gene3D" id="2.40.30.170">
    <property type="match status" value="1"/>
</dbReference>
<dbReference type="Pfam" id="PF25989">
    <property type="entry name" value="YknX_C"/>
    <property type="match status" value="1"/>
</dbReference>
<dbReference type="Proteomes" id="UP000237082">
    <property type="component" value="Unassembled WGS sequence"/>
</dbReference>
<evidence type="ECO:0000313" key="7">
    <source>
        <dbReference type="Proteomes" id="UP000237082"/>
    </source>
</evidence>
<dbReference type="OrthoDB" id="9784484at2"/>
<feature type="domain" description="CusB-like beta-barrel" evidence="4">
    <location>
        <begin position="197"/>
        <end position="271"/>
    </location>
</feature>
<dbReference type="EMBL" id="PQWB01000051">
    <property type="protein sequence ID" value="POZ61459.1"/>
    <property type="molecule type" value="Genomic_DNA"/>
</dbReference>
<dbReference type="Pfam" id="PF25917">
    <property type="entry name" value="BSH_RND"/>
    <property type="match status" value="1"/>
</dbReference>
<evidence type="ECO:0000259" key="3">
    <source>
        <dbReference type="Pfam" id="PF25917"/>
    </source>
</evidence>
<dbReference type="InterPro" id="IPR058625">
    <property type="entry name" value="MdtA-like_BSH"/>
</dbReference>
<gene>
    <name evidence="6" type="ORF">C2I19_13185</name>
</gene>
<dbReference type="Pfam" id="PF25954">
    <property type="entry name" value="Beta-barrel_RND_2"/>
    <property type="match status" value="1"/>
</dbReference>
<dbReference type="Gene3D" id="1.10.287.470">
    <property type="entry name" value="Helix hairpin bin"/>
    <property type="match status" value="1"/>
</dbReference>
<feature type="compositionally biased region" description="Polar residues" evidence="2">
    <location>
        <begin position="350"/>
        <end position="359"/>
    </location>
</feature>
<dbReference type="PANTHER" id="PTHR30469">
    <property type="entry name" value="MULTIDRUG RESISTANCE PROTEIN MDTA"/>
    <property type="match status" value="1"/>
</dbReference>
<dbReference type="PANTHER" id="PTHR30469:SF11">
    <property type="entry name" value="BLL4320 PROTEIN"/>
    <property type="match status" value="1"/>
</dbReference>
<dbReference type="Gene3D" id="2.40.420.20">
    <property type="match status" value="1"/>
</dbReference>
<feature type="domain" description="Multidrug resistance protein MdtA-like barrel-sandwich hybrid" evidence="3">
    <location>
        <begin position="68"/>
        <end position="188"/>
    </location>
</feature>
<evidence type="ECO:0000259" key="5">
    <source>
        <dbReference type="Pfam" id="PF25989"/>
    </source>
</evidence>
<evidence type="ECO:0000259" key="4">
    <source>
        <dbReference type="Pfam" id="PF25954"/>
    </source>
</evidence>
<sequence>MTKRMLIMLGCVLALIVALGLGFFLHIKKLIASAPKPGAQTVTTAVAKMQSWQPQLSAVGTLTAVHGVDISSEVAGQVRSLHFKSGQDVKAGDVLVQLNADADQAQLRSLQAAAELAATTLKRDRAQLAIDGVSQAQVDADAADLKSKTALVAQQAAQVAKKTIRAPFTGRLGITAVNPGQYLNPGDKIVTLQTIDPVYVDFTLPQRQIAQVRVGLPVSVKSDAFGAEVFQGKINAVNPKIDPATRNVQVEATIANPKRKLLPGMFATAAIEVGSKQSHLTLPQTAITYNPYGSTVFIVKQGKNGPEAQQAFVTTGDTRGDQVAITGGLKEGQEVVTSGQLKLKTGTPVAVNNSVQPANSPNPTPQEQ</sequence>
<comment type="similarity">
    <text evidence="1">Belongs to the membrane fusion protein (MFP) (TC 8.A.1) family.</text>
</comment>
<protein>
    <submittedName>
        <fullName evidence="6">Efflux transporter periplasmic adaptor subunit</fullName>
    </submittedName>
</protein>
<dbReference type="RefSeq" id="WP_103903158.1">
    <property type="nucleotide sequence ID" value="NZ_PQWB01000051.1"/>
</dbReference>
<dbReference type="SUPFAM" id="SSF111369">
    <property type="entry name" value="HlyD-like secretion proteins"/>
    <property type="match status" value="1"/>
</dbReference>
<evidence type="ECO:0000256" key="2">
    <source>
        <dbReference type="SAM" id="MobiDB-lite"/>
    </source>
</evidence>
<organism evidence="6 7">
    <name type="scientific">Chromobacterium alticapitis</name>
    <dbReference type="NCBI Taxonomy" id="2073169"/>
    <lineage>
        <taxon>Bacteria</taxon>
        <taxon>Pseudomonadati</taxon>
        <taxon>Pseudomonadota</taxon>
        <taxon>Betaproteobacteria</taxon>
        <taxon>Neisseriales</taxon>
        <taxon>Chromobacteriaceae</taxon>
        <taxon>Chromobacterium</taxon>
    </lineage>
</organism>
<dbReference type="Gene3D" id="2.40.50.100">
    <property type="match status" value="1"/>
</dbReference>
<dbReference type="InterPro" id="IPR058637">
    <property type="entry name" value="YknX-like_C"/>
</dbReference>
<name>A0A2S5DEJ6_9NEIS</name>
<reference evidence="7" key="1">
    <citation type="submission" date="2018-02" db="EMBL/GenBank/DDBJ databases">
        <authorList>
            <person name="O'Hara-Hanley K."/>
            <person name="Soby S."/>
        </authorList>
    </citation>
    <scope>NUCLEOTIDE SEQUENCE [LARGE SCALE GENOMIC DNA]</scope>
    <source>
        <strain evidence="7">MWU14-2602</strain>
    </source>
</reference>
<dbReference type="AlphaFoldDB" id="A0A2S5DEJ6"/>
<feature type="domain" description="YknX-like C-terminal permuted SH3-like" evidence="5">
    <location>
        <begin position="280"/>
        <end position="351"/>
    </location>
</feature>
<keyword evidence="7" id="KW-1185">Reference proteome</keyword>
<accession>A0A2S5DEJ6</accession>
<dbReference type="NCBIfam" id="TIGR01730">
    <property type="entry name" value="RND_mfp"/>
    <property type="match status" value="1"/>
</dbReference>
<evidence type="ECO:0000313" key="6">
    <source>
        <dbReference type="EMBL" id="POZ61459.1"/>
    </source>
</evidence>
<evidence type="ECO:0000256" key="1">
    <source>
        <dbReference type="ARBA" id="ARBA00009477"/>
    </source>
</evidence>
<proteinExistence type="inferred from homology"/>
<comment type="caution">
    <text evidence="6">The sequence shown here is derived from an EMBL/GenBank/DDBJ whole genome shotgun (WGS) entry which is preliminary data.</text>
</comment>
<dbReference type="FunFam" id="2.40.30.170:FF:000010">
    <property type="entry name" value="Efflux RND transporter periplasmic adaptor subunit"/>
    <property type="match status" value="1"/>
</dbReference>
<dbReference type="GO" id="GO:1990281">
    <property type="term" value="C:efflux pump complex"/>
    <property type="evidence" value="ECO:0007669"/>
    <property type="project" value="TreeGrafter"/>
</dbReference>